<comment type="cofactor">
    <cofactor evidence="6 7">
        <name>Zn(2+)</name>
        <dbReference type="ChEBI" id="CHEBI:29105"/>
    </cofactor>
    <text evidence="6 7">Binds 1 zinc ion per subunit.</text>
</comment>
<feature type="disulfide bond" evidence="6">
    <location>
        <begin position="119"/>
        <end position="141"/>
    </location>
</feature>
<evidence type="ECO:0000256" key="7">
    <source>
        <dbReference type="RuleBase" id="RU361183"/>
    </source>
</evidence>
<dbReference type="PROSITE" id="PS51864">
    <property type="entry name" value="ASTACIN"/>
    <property type="match status" value="1"/>
</dbReference>
<dbReference type="Proteomes" id="UP001642540">
    <property type="component" value="Unassembled WGS sequence"/>
</dbReference>
<keyword evidence="4 6" id="KW-0862">Zinc</keyword>
<keyword evidence="7" id="KW-0732">Signal</keyword>
<evidence type="ECO:0000256" key="3">
    <source>
        <dbReference type="ARBA" id="ARBA00022801"/>
    </source>
</evidence>
<keyword evidence="3 6" id="KW-0378">Hydrolase</keyword>
<evidence type="ECO:0000313" key="9">
    <source>
        <dbReference type="EMBL" id="CAL8112914.1"/>
    </source>
</evidence>
<evidence type="ECO:0000259" key="8">
    <source>
        <dbReference type="PROSITE" id="PS51864"/>
    </source>
</evidence>
<keyword evidence="5 6" id="KW-0482">Metalloprotease</keyword>
<comment type="caution">
    <text evidence="6">Lacks conserved residue(s) required for the propagation of feature annotation.</text>
</comment>
<evidence type="ECO:0000256" key="5">
    <source>
        <dbReference type="ARBA" id="ARBA00023049"/>
    </source>
</evidence>
<comment type="caution">
    <text evidence="9">The sequence shown here is derived from an EMBL/GenBank/DDBJ whole genome shotgun (WGS) entry which is preliminary data.</text>
</comment>
<dbReference type="PRINTS" id="PR00480">
    <property type="entry name" value="ASTACIN"/>
</dbReference>
<evidence type="ECO:0000313" key="10">
    <source>
        <dbReference type="Proteomes" id="UP001642540"/>
    </source>
</evidence>
<feature type="signal peptide" evidence="7">
    <location>
        <begin position="1"/>
        <end position="26"/>
    </location>
</feature>
<protein>
    <recommendedName>
        <fullName evidence="7">Metalloendopeptidase</fullName>
        <ecNumber evidence="7">3.4.24.-</ecNumber>
    </recommendedName>
</protein>
<dbReference type="Gene3D" id="3.40.390.10">
    <property type="entry name" value="Collagenase (Catalytic Domain)"/>
    <property type="match status" value="1"/>
</dbReference>
<dbReference type="PANTHER" id="PTHR10127">
    <property type="entry name" value="DISCOIDIN, CUB, EGF, LAMININ , AND ZINC METALLOPROTEASE DOMAIN CONTAINING"/>
    <property type="match status" value="1"/>
</dbReference>
<dbReference type="Pfam" id="PF01400">
    <property type="entry name" value="Astacin"/>
    <property type="match status" value="1"/>
</dbReference>
<accession>A0ABP1QXG5</accession>
<evidence type="ECO:0000256" key="6">
    <source>
        <dbReference type="PROSITE-ProRule" id="PRU01211"/>
    </source>
</evidence>
<feature type="chain" id="PRO_5044994760" description="Metalloendopeptidase" evidence="7">
    <location>
        <begin position="27"/>
        <end position="255"/>
    </location>
</feature>
<organism evidence="9 10">
    <name type="scientific">Orchesella dallaii</name>
    <dbReference type="NCBI Taxonomy" id="48710"/>
    <lineage>
        <taxon>Eukaryota</taxon>
        <taxon>Metazoa</taxon>
        <taxon>Ecdysozoa</taxon>
        <taxon>Arthropoda</taxon>
        <taxon>Hexapoda</taxon>
        <taxon>Collembola</taxon>
        <taxon>Entomobryomorpha</taxon>
        <taxon>Entomobryoidea</taxon>
        <taxon>Orchesellidae</taxon>
        <taxon>Orchesellinae</taxon>
        <taxon>Orchesella</taxon>
    </lineage>
</organism>
<keyword evidence="2 6" id="KW-0479">Metal-binding</keyword>
<dbReference type="SUPFAM" id="SSF55486">
    <property type="entry name" value="Metalloproteases ('zincins'), catalytic domain"/>
    <property type="match status" value="1"/>
</dbReference>
<proteinExistence type="predicted"/>
<dbReference type="SMART" id="SM00235">
    <property type="entry name" value="ZnMc"/>
    <property type="match status" value="1"/>
</dbReference>
<feature type="active site" evidence="6">
    <location>
        <position position="150"/>
    </location>
</feature>
<feature type="domain" description="Peptidase M12A" evidence="8">
    <location>
        <begin position="44"/>
        <end position="252"/>
    </location>
</feature>
<feature type="binding site" evidence="6">
    <location>
        <position position="149"/>
    </location>
    <ligand>
        <name>Zn(2+)</name>
        <dbReference type="ChEBI" id="CHEBI:29105"/>
        <note>catalytic</note>
    </ligand>
</feature>
<gene>
    <name evidence="9" type="ORF">ODALV1_LOCUS15838</name>
</gene>
<evidence type="ECO:0000256" key="4">
    <source>
        <dbReference type="ARBA" id="ARBA00022833"/>
    </source>
</evidence>
<feature type="binding site" evidence="6">
    <location>
        <position position="153"/>
    </location>
    <ligand>
        <name>Zn(2+)</name>
        <dbReference type="ChEBI" id="CHEBI:29105"/>
        <note>catalytic</note>
    </ligand>
</feature>
<reference evidence="9 10" key="1">
    <citation type="submission" date="2024-08" db="EMBL/GenBank/DDBJ databases">
        <authorList>
            <person name="Cucini C."/>
            <person name="Frati F."/>
        </authorList>
    </citation>
    <scope>NUCLEOTIDE SEQUENCE [LARGE SCALE GENOMIC DNA]</scope>
</reference>
<dbReference type="InterPro" id="IPR006026">
    <property type="entry name" value="Peptidase_Metallo"/>
</dbReference>
<dbReference type="PANTHER" id="PTHR10127:SF780">
    <property type="entry name" value="METALLOENDOPEPTIDASE"/>
    <property type="match status" value="1"/>
</dbReference>
<feature type="binding site" evidence="6">
    <location>
        <position position="159"/>
    </location>
    <ligand>
        <name>Zn(2+)</name>
        <dbReference type="ChEBI" id="CHEBI:29105"/>
        <note>catalytic</note>
    </ligand>
</feature>
<evidence type="ECO:0000256" key="2">
    <source>
        <dbReference type="ARBA" id="ARBA00022723"/>
    </source>
</evidence>
<keyword evidence="1 6" id="KW-0645">Protease</keyword>
<dbReference type="InterPro" id="IPR001506">
    <property type="entry name" value="Peptidase_M12A"/>
</dbReference>
<keyword evidence="10" id="KW-1185">Reference proteome</keyword>
<dbReference type="InterPro" id="IPR024079">
    <property type="entry name" value="MetalloPept_cat_dom_sf"/>
</dbReference>
<keyword evidence="6" id="KW-1015">Disulfide bond</keyword>
<dbReference type="EC" id="3.4.24.-" evidence="7"/>
<evidence type="ECO:0000256" key="1">
    <source>
        <dbReference type="ARBA" id="ARBA00022670"/>
    </source>
</evidence>
<dbReference type="EMBL" id="CAXLJM020000049">
    <property type="protein sequence ID" value="CAL8112914.1"/>
    <property type="molecule type" value="Genomic_DNA"/>
</dbReference>
<sequence>MDFRNFNLATVLCILFVSFLLDPVHAATNSNVEATHSKLSRHGRSLRMNKSWTKSSYGVVFVYANSFNQHEQHKIKVAAGEIRKHSCIPIVLLSESQWNTQSRRYPHYVFIEKNRAVGCGQALVGMRGGFQLLTLSPDPRCLTVVTIMHEMMHTLGIEHEQSRPDRNQYIHIHNPNIQTGYQNVFNIAYGTTAYGPYDFDSVMHYGRYAFSSSPNHLPTLSSKVPGYFVPAYENSNLSDWDKRKINIITGCQADS</sequence>
<name>A0ABP1QXG5_9HEXA</name>